<keyword evidence="4" id="KW-0804">Transcription</keyword>
<dbReference type="Proteomes" id="UP000004893">
    <property type="component" value="Unassembled WGS sequence"/>
</dbReference>
<dbReference type="InterPro" id="IPR036390">
    <property type="entry name" value="WH_DNA-bd_sf"/>
</dbReference>
<dbReference type="InterPro" id="IPR000847">
    <property type="entry name" value="LysR_HTH_N"/>
</dbReference>
<organism evidence="6 7">
    <name type="scientific">[Clostridium] hylemonae DSM 15053</name>
    <dbReference type="NCBI Taxonomy" id="553973"/>
    <lineage>
        <taxon>Bacteria</taxon>
        <taxon>Bacillati</taxon>
        <taxon>Bacillota</taxon>
        <taxon>Clostridia</taxon>
        <taxon>Lachnospirales</taxon>
        <taxon>Lachnospiraceae</taxon>
    </lineage>
</organism>
<dbReference type="Pfam" id="PF03466">
    <property type="entry name" value="LysR_substrate"/>
    <property type="match status" value="1"/>
</dbReference>
<dbReference type="Pfam" id="PF00126">
    <property type="entry name" value="HTH_1"/>
    <property type="match status" value="1"/>
</dbReference>
<dbReference type="SUPFAM" id="SSF53850">
    <property type="entry name" value="Periplasmic binding protein-like II"/>
    <property type="match status" value="1"/>
</dbReference>
<evidence type="ECO:0000256" key="1">
    <source>
        <dbReference type="ARBA" id="ARBA00009437"/>
    </source>
</evidence>
<reference evidence="6" key="2">
    <citation type="submission" date="2013-06" db="EMBL/GenBank/DDBJ databases">
        <title>Draft genome sequence of Clostridium hylemonae (DSM 15053).</title>
        <authorList>
            <person name="Sudarsanam P."/>
            <person name="Ley R."/>
            <person name="Guruge J."/>
            <person name="Turnbaugh P.J."/>
            <person name="Mahowald M."/>
            <person name="Liep D."/>
            <person name="Gordon J."/>
        </authorList>
    </citation>
    <scope>NUCLEOTIDE SEQUENCE</scope>
    <source>
        <strain evidence="6">DSM 15053</strain>
    </source>
</reference>
<protein>
    <submittedName>
        <fullName evidence="6">LysR substrate binding domain protein</fullName>
    </submittedName>
</protein>
<dbReference type="Gene3D" id="1.10.10.10">
    <property type="entry name" value="Winged helix-like DNA-binding domain superfamily/Winged helix DNA-binding domain"/>
    <property type="match status" value="1"/>
</dbReference>
<dbReference type="Gene3D" id="3.40.190.10">
    <property type="entry name" value="Periplasmic binding protein-like II"/>
    <property type="match status" value="2"/>
</dbReference>
<evidence type="ECO:0000259" key="5">
    <source>
        <dbReference type="PROSITE" id="PS50931"/>
    </source>
</evidence>
<dbReference type="eggNOG" id="COG0583">
    <property type="taxonomic scope" value="Bacteria"/>
</dbReference>
<keyword evidence="7" id="KW-1185">Reference proteome</keyword>
<dbReference type="GO" id="GO:0000976">
    <property type="term" value="F:transcription cis-regulatory region binding"/>
    <property type="evidence" value="ECO:0007669"/>
    <property type="project" value="TreeGrafter"/>
</dbReference>
<reference evidence="6" key="1">
    <citation type="submission" date="2009-02" db="EMBL/GenBank/DDBJ databases">
        <authorList>
            <person name="Fulton L."/>
            <person name="Clifton S."/>
            <person name="Fulton B."/>
            <person name="Xu J."/>
            <person name="Minx P."/>
            <person name="Pepin K.H."/>
            <person name="Johnson M."/>
            <person name="Bhonagiri V."/>
            <person name="Nash W.E."/>
            <person name="Mardis E.R."/>
            <person name="Wilson R.K."/>
        </authorList>
    </citation>
    <scope>NUCLEOTIDE SEQUENCE [LARGE SCALE GENOMIC DNA]</scope>
    <source>
        <strain evidence="6">DSM 15053</strain>
    </source>
</reference>
<dbReference type="InterPro" id="IPR036388">
    <property type="entry name" value="WH-like_DNA-bd_sf"/>
</dbReference>
<dbReference type="PRINTS" id="PR00039">
    <property type="entry name" value="HTHLYSR"/>
</dbReference>
<evidence type="ECO:0000313" key="7">
    <source>
        <dbReference type="Proteomes" id="UP000004893"/>
    </source>
</evidence>
<evidence type="ECO:0000313" key="6">
    <source>
        <dbReference type="EMBL" id="EEG74013.1"/>
    </source>
</evidence>
<feature type="domain" description="HTH lysR-type" evidence="5">
    <location>
        <begin position="26"/>
        <end position="77"/>
    </location>
</feature>
<dbReference type="SUPFAM" id="SSF46785">
    <property type="entry name" value="Winged helix' DNA-binding domain"/>
    <property type="match status" value="1"/>
</dbReference>
<keyword evidence="2" id="KW-0805">Transcription regulation</keyword>
<dbReference type="HOGENOM" id="CLU_039613_6_1_9"/>
<dbReference type="EMBL" id="ABYI02000022">
    <property type="protein sequence ID" value="EEG74013.1"/>
    <property type="molecule type" value="Genomic_DNA"/>
</dbReference>
<comment type="caution">
    <text evidence="6">The sequence shown here is derived from an EMBL/GenBank/DDBJ whole genome shotgun (WGS) entry which is preliminary data.</text>
</comment>
<comment type="similarity">
    <text evidence="1">Belongs to the LysR transcriptional regulatory family.</text>
</comment>
<gene>
    <name evidence="6" type="ORF">CLOHYLEM_06019</name>
</gene>
<evidence type="ECO:0000256" key="2">
    <source>
        <dbReference type="ARBA" id="ARBA00023015"/>
    </source>
</evidence>
<evidence type="ECO:0000256" key="3">
    <source>
        <dbReference type="ARBA" id="ARBA00023125"/>
    </source>
</evidence>
<dbReference type="GO" id="GO:0003700">
    <property type="term" value="F:DNA-binding transcription factor activity"/>
    <property type="evidence" value="ECO:0007669"/>
    <property type="project" value="InterPro"/>
</dbReference>
<dbReference type="PROSITE" id="PS50931">
    <property type="entry name" value="HTH_LYSR"/>
    <property type="match status" value="1"/>
</dbReference>
<dbReference type="PANTHER" id="PTHR30126:SF39">
    <property type="entry name" value="HTH-TYPE TRANSCRIPTIONAL REGULATOR CYSL"/>
    <property type="match status" value="1"/>
</dbReference>
<dbReference type="AlphaFoldDB" id="C0C1J9"/>
<dbReference type="PANTHER" id="PTHR30126">
    <property type="entry name" value="HTH-TYPE TRANSCRIPTIONAL REGULATOR"/>
    <property type="match status" value="1"/>
</dbReference>
<sequence length="311" mass="35692">MSLKPACRLRQRRRTEEDAMLDNRTETFLAVCHEMSFTKAARTLHVSQPAVSQHIQYLEDYYGTKLFRFEGKKIFLTDAGELLRKSFTALRNNEIYLREQLSMLQNKRNTLRLGATLTVGEYMISDPLIRYLSSHPDSDITVTVANTKKLLSSLDDGKIDFALLEGDYPHASYRHQTYRQEQFIPVCSQSHAFIRRPETLCDLTSESLIIREPGSGTRKIMEQALEDADITLKDFANVITIGNMNTIKELVTADCGITFLYKTAVKKELEDGILKEIELTSPGITHEISIVWKKNNLFEASFEQLFNELFF</sequence>
<name>C0C1J9_9FIRM</name>
<dbReference type="STRING" id="553973.CLOHYLEM_06019"/>
<accession>C0C1J9</accession>
<proteinExistence type="inferred from homology"/>
<dbReference type="InterPro" id="IPR005119">
    <property type="entry name" value="LysR_subst-bd"/>
</dbReference>
<evidence type="ECO:0000256" key="4">
    <source>
        <dbReference type="ARBA" id="ARBA00023163"/>
    </source>
</evidence>
<keyword evidence="3" id="KW-0238">DNA-binding</keyword>